<feature type="binding site" evidence="6">
    <location>
        <position position="38"/>
    </location>
    <ligand>
        <name>Zn(2+)</name>
        <dbReference type="ChEBI" id="CHEBI:29105"/>
    </ligand>
</feature>
<sequence>MKLLDEILEFNNEFVEEKKYVEFATTKLPNKRMVVLTCMDTRLVELLPRALNVKNGDIKLVKNAGALVTHPFGSIMRSLLVAVYELQADEVLIIGHHDCGMSGMKPDGIMEHMRKRGKSEAALDTITYSGVDVREWLKGFDNVEESVAHSVSMVKKHPLMPNDVPVHGLVIHPSTGKLDLVVNGYED</sequence>
<keyword evidence="4 6" id="KW-0862">Zinc</keyword>
<dbReference type="GO" id="GO:0008270">
    <property type="term" value="F:zinc ion binding"/>
    <property type="evidence" value="ECO:0007669"/>
    <property type="project" value="InterPro"/>
</dbReference>
<evidence type="ECO:0000256" key="1">
    <source>
        <dbReference type="ARBA" id="ARBA00006217"/>
    </source>
</evidence>
<dbReference type="EMBL" id="LJIX01000006">
    <property type="protein sequence ID" value="KQL20929.1"/>
    <property type="molecule type" value="Genomic_DNA"/>
</dbReference>
<dbReference type="Gene3D" id="3.40.1050.10">
    <property type="entry name" value="Carbonic anhydrase"/>
    <property type="match status" value="1"/>
</dbReference>
<comment type="similarity">
    <text evidence="1">Belongs to the beta-class carbonic anhydrase family.</text>
</comment>
<dbReference type="InterPro" id="IPR036874">
    <property type="entry name" value="Carbonic_anhydrase_sf"/>
</dbReference>
<evidence type="ECO:0000256" key="6">
    <source>
        <dbReference type="PIRSR" id="PIRSR601765-1"/>
    </source>
</evidence>
<evidence type="ECO:0000256" key="3">
    <source>
        <dbReference type="ARBA" id="ARBA00022723"/>
    </source>
</evidence>
<dbReference type="RefSeq" id="WP_053477423.1">
    <property type="nucleotide sequence ID" value="NZ_CP041305.1"/>
</dbReference>
<proteinExistence type="inferred from homology"/>
<dbReference type="SMART" id="SM00947">
    <property type="entry name" value="Pro_CA"/>
    <property type="match status" value="1"/>
</dbReference>
<comment type="cofactor">
    <cofactor evidence="6">
        <name>Zn(2+)</name>
        <dbReference type="ChEBI" id="CHEBI:29105"/>
    </cofactor>
    <text evidence="6">Binds 1 zinc ion per subunit.</text>
</comment>
<dbReference type="GO" id="GO:0004089">
    <property type="term" value="F:carbonate dehydratase activity"/>
    <property type="evidence" value="ECO:0007669"/>
    <property type="project" value="UniProtKB-EC"/>
</dbReference>
<evidence type="ECO:0000256" key="5">
    <source>
        <dbReference type="ARBA" id="ARBA00048348"/>
    </source>
</evidence>
<dbReference type="AlphaFoldDB" id="A0A0Q3QRX7"/>
<gene>
    <name evidence="7" type="ORF">AN957_21545</name>
</gene>
<feature type="binding site" evidence="6">
    <location>
        <position position="40"/>
    </location>
    <ligand>
        <name>Zn(2+)</name>
        <dbReference type="ChEBI" id="CHEBI:29105"/>
    </ligand>
</feature>
<feature type="binding site" evidence="6">
    <location>
        <position position="96"/>
    </location>
    <ligand>
        <name>Zn(2+)</name>
        <dbReference type="ChEBI" id="CHEBI:29105"/>
    </ligand>
</feature>
<organism evidence="7 8">
    <name type="scientific">Cytobacillus solani</name>
    <dbReference type="NCBI Taxonomy" id="1637975"/>
    <lineage>
        <taxon>Bacteria</taxon>
        <taxon>Bacillati</taxon>
        <taxon>Bacillota</taxon>
        <taxon>Bacilli</taxon>
        <taxon>Bacillales</taxon>
        <taxon>Bacillaceae</taxon>
        <taxon>Cytobacillus</taxon>
    </lineage>
</organism>
<feature type="binding site" evidence="6">
    <location>
        <position position="99"/>
    </location>
    <ligand>
        <name>Zn(2+)</name>
        <dbReference type="ChEBI" id="CHEBI:29105"/>
    </ligand>
</feature>
<name>A0A0Q3QRX7_9BACI</name>
<dbReference type="EC" id="4.2.1.1" evidence="2"/>
<reference evidence="7 8" key="1">
    <citation type="submission" date="2015-09" db="EMBL/GenBank/DDBJ databases">
        <title>Genome sequencing project for genomic taxonomy and phylogenomics of Bacillus-like bacteria.</title>
        <authorList>
            <person name="Liu B."/>
            <person name="Wang J."/>
            <person name="Zhu Y."/>
            <person name="Liu G."/>
            <person name="Chen Q."/>
            <person name="Chen Z."/>
            <person name="Lan J."/>
            <person name="Che J."/>
            <person name="Ge C."/>
            <person name="Shi H."/>
            <person name="Pan Z."/>
            <person name="Liu X."/>
        </authorList>
    </citation>
    <scope>NUCLEOTIDE SEQUENCE [LARGE SCALE GENOMIC DNA]</scope>
    <source>
        <strain evidence="7 8">FJAT-18043</strain>
    </source>
</reference>
<dbReference type="PATRIC" id="fig|1637975.4.peg.4294"/>
<dbReference type="Pfam" id="PF00484">
    <property type="entry name" value="Pro_CA"/>
    <property type="match status" value="1"/>
</dbReference>
<dbReference type="PANTHER" id="PTHR43175:SF3">
    <property type="entry name" value="CARBON DISULFIDE HYDROLASE"/>
    <property type="match status" value="1"/>
</dbReference>
<comment type="catalytic activity">
    <reaction evidence="5">
        <text>hydrogencarbonate + H(+) = CO2 + H2O</text>
        <dbReference type="Rhea" id="RHEA:10748"/>
        <dbReference type="ChEBI" id="CHEBI:15377"/>
        <dbReference type="ChEBI" id="CHEBI:15378"/>
        <dbReference type="ChEBI" id="CHEBI:16526"/>
        <dbReference type="ChEBI" id="CHEBI:17544"/>
        <dbReference type="EC" id="4.2.1.1"/>
    </reaction>
</comment>
<dbReference type="STRING" id="1637975.AN957_21545"/>
<protein>
    <recommendedName>
        <fullName evidence="2">carbonic anhydrase</fullName>
        <ecNumber evidence="2">4.2.1.1</ecNumber>
    </recommendedName>
</protein>
<dbReference type="InterPro" id="IPR001765">
    <property type="entry name" value="Carbonic_anhydrase"/>
</dbReference>
<evidence type="ECO:0000256" key="4">
    <source>
        <dbReference type="ARBA" id="ARBA00022833"/>
    </source>
</evidence>
<evidence type="ECO:0000313" key="8">
    <source>
        <dbReference type="Proteomes" id="UP000050996"/>
    </source>
</evidence>
<dbReference type="CDD" id="cd03379">
    <property type="entry name" value="beta_CA_cladeD"/>
    <property type="match status" value="1"/>
</dbReference>
<accession>A0A0Q3QRX7</accession>
<comment type="caution">
    <text evidence="7">The sequence shown here is derived from an EMBL/GenBank/DDBJ whole genome shotgun (WGS) entry which is preliminary data.</text>
</comment>
<evidence type="ECO:0000256" key="2">
    <source>
        <dbReference type="ARBA" id="ARBA00012925"/>
    </source>
</evidence>
<dbReference type="SUPFAM" id="SSF53056">
    <property type="entry name" value="beta-carbonic anhydrase, cab"/>
    <property type="match status" value="1"/>
</dbReference>
<dbReference type="PANTHER" id="PTHR43175">
    <property type="entry name" value="CARBONIC ANHYDRASE"/>
    <property type="match status" value="1"/>
</dbReference>
<keyword evidence="3 6" id="KW-0479">Metal-binding</keyword>
<dbReference type="Proteomes" id="UP000050996">
    <property type="component" value="Unassembled WGS sequence"/>
</dbReference>
<keyword evidence="8" id="KW-1185">Reference proteome</keyword>
<evidence type="ECO:0000313" key="7">
    <source>
        <dbReference type="EMBL" id="KQL20929.1"/>
    </source>
</evidence>